<evidence type="ECO:0000313" key="2">
    <source>
        <dbReference type="EMBL" id="KAH0754647.1"/>
    </source>
</evidence>
<protein>
    <submittedName>
        <fullName evidence="2">Uncharacterized protein</fullName>
    </submittedName>
</protein>
<dbReference type="Proteomes" id="UP000826656">
    <property type="component" value="Unassembled WGS sequence"/>
</dbReference>
<evidence type="ECO:0000313" key="3">
    <source>
        <dbReference type="Proteomes" id="UP000826656"/>
    </source>
</evidence>
<comment type="caution">
    <text evidence="2">The sequence shown here is derived from an EMBL/GenBank/DDBJ whole genome shotgun (WGS) entry which is preliminary data.</text>
</comment>
<feature type="compositionally biased region" description="Basic and acidic residues" evidence="1">
    <location>
        <begin position="1"/>
        <end position="21"/>
    </location>
</feature>
<accession>A0ABQ7US20</accession>
<feature type="region of interest" description="Disordered" evidence="1">
    <location>
        <begin position="1"/>
        <end position="27"/>
    </location>
</feature>
<keyword evidence="3" id="KW-1185">Reference proteome</keyword>
<organism evidence="2 3">
    <name type="scientific">Solanum tuberosum</name>
    <name type="common">Potato</name>
    <dbReference type="NCBI Taxonomy" id="4113"/>
    <lineage>
        <taxon>Eukaryota</taxon>
        <taxon>Viridiplantae</taxon>
        <taxon>Streptophyta</taxon>
        <taxon>Embryophyta</taxon>
        <taxon>Tracheophyta</taxon>
        <taxon>Spermatophyta</taxon>
        <taxon>Magnoliopsida</taxon>
        <taxon>eudicotyledons</taxon>
        <taxon>Gunneridae</taxon>
        <taxon>Pentapetalae</taxon>
        <taxon>asterids</taxon>
        <taxon>lamiids</taxon>
        <taxon>Solanales</taxon>
        <taxon>Solanaceae</taxon>
        <taxon>Solanoideae</taxon>
        <taxon>Solaneae</taxon>
        <taxon>Solanum</taxon>
    </lineage>
</organism>
<gene>
    <name evidence="2" type="ORF">KY290_024917</name>
</gene>
<sequence length="118" mass="13996">MDKSKNKNDEESNKEEFVKEESDTEGSYYEECKSLYKEDCDDHNNLTPPEEKERVSVKQTLPLIFRFEDEEPLPLEKEEWEKEIEDLFSEMVTCLLEKLIGFMNPSVSLMQIEKVMFA</sequence>
<reference evidence="2 3" key="1">
    <citation type="journal article" date="2021" name="bioRxiv">
        <title>Chromosome-scale and haplotype-resolved genome assembly of a tetraploid potato cultivar.</title>
        <authorList>
            <person name="Sun H."/>
            <person name="Jiao W.-B."/>
            <person name="Krause K."/>
            <person name="Campoy J.A."/>
            <person name="Goel M."/>
            <person name="Folz-Donahue K."/>
            <person name="Kukat C."/>
            <person name="Huettel B."/>
            <person name="Schneeberger K."/>
        </authorList>
    </citation>
    <scope>NUCLEOTIDE SEQUENCE [LARGE SCALE GENOMIC DNA]</scope>
    <source>
        <strain evidence="2">SolTubOtavaFocal</strain>
        <tissue evidence="2">Leaves</tissue>
    </source>
</reference>
<name>A0ABQ7US20_SOLTU</name>
<proteinExistence type="predicted"/>
<evidence type="ECO:0000256" key="1">
    <source>
        <dbReference type="SAM" id="MobiDB-lite"/>
    </source>
</evidence>
<dbReference type="EMBL" id="JAIVGD010000018">
    <property type="protein sequence ID" value="KAH0754647.1"/>
    <property type="molecule type" value="Genomic_DNA"/>
</dbReference>